<protein>
    <submittedName>
        <fullName evidence="1">Uncharacterized protein</fullName>
    </submittedName>
</protein>
<evidence type="ECO:0000313" key="2">
    <source>
        <dbReference type="Proteomes" id="UP001168990"/>
    </source>
</evidence>
<dbReference type="Proteomes" id="UP001168990">
    <property type="component" value="Unassembled WGS sequence"/>
</dbReference>
<organism evidence="1 2">
    <name type="scientific">Microctonus aethiopoides</name>
    <dbReference type="NCBI Taxonomy" id="144406"/>
    <lineage>
        <taxon>Eukaryota</taxon>
        <taxon>Metazoa</taxon>
        <taxon>Ecdysozoa</taxon>
        <taxon>Arthropoda</taxon>
        <taxon>Hexapoda</taxon>
        <taxon>Insecta</taxon>
        <taxon>Pterygota</taxon>
        <taxon>Neoptera</taxon>
        <taxon>Endopterygota</taxon>
        <taxon>Hymenoptera</taxon>
        <taxon>Apocrita</taxon>
        <taxon>Ichneumonoidea</taxon>
        <taxon>Braconidae</taxon>
        <taxon>Euphorinae</taxon>
        <taxon>Microctonus</taxon>
    </lineage>
</organism>
<proteinExistence type="predicted"/>
<dbReference type="EMBL" id="JAQQBS010000004">
    <property type="protein sequence ID" value="KAK0170469.1"/>
    <property type="molecule type" value="Genomic_DNA"/>
</dbReference>
<accession>A0AA39KQX6</accession>
<keyword evidence="2" id="KW-1185">Reference proteome</keyword>
<reference evidence="1" key="2">
    <citation type="submission" date="2023-03" db="EMBL/GenBank/DDBJ databases">
        <authorList>
            <person name="Inwood S.N."/>
            <person name="Skelly J.G."/>
            <person name="Guhlin J."/>
            <person name="Harrop T.W.R."/>
            <person name="Goldson S.G."/>
            <person name="Dearden P.K."/>
        </authorList>
    </citation>
    <scope>NUCLEOTIDE SEQUENCE</scope>
    <source>
        <strain evidence="1">Irish</strain>
        <tissue evidence="1">Whole body</tissue>
    </source>
</reference>
<sequence>MSFGTVVRLAAENRHTRARKSSQDTSALVNCMKNVVQERDLRMIDLYQGTVLKTVVYNSTKVFSGYIGTRYLFKTRCTRVRNRLQIIVNKKRRIMVRKSFEDLIAPENLLKTVVP</sequence>
<name>A0AA39KQX6_9HYME</name>
<reference evidence="1" key="1">
    <citation type="journal article" date="2023" name="bioRxiv">
        <title>Scaffold-level genome assemblies of two parasitoid biocontrol wasps reveal the parthenogenesis mechanism and an associated novel virus.</title>
        <authorList>
            <person name="Inwood S."/>
            <person name="Skelly J."/>
            <person name="Guhlin J."/>
            <person name="Harrop T."/>
            <person name="Goldson S."/>
            <person name="Dearden P."/>
        </authorList>
    </citation>
    <scope>NUCLEOTIDE SEQUENCE</scope>
    <source>
        <strain evidence="1">Irish</strain>
        <tissue evidence="1">Whole body</tissue>
    </source>
</reference>
<comment type="caution">
    <text evidence="1">The sequence shown here is derived from an EMBL/GenBank/DDBJ whole genome shotgun (WGS) entry which is preliminary data.</text>
</comment>
<gene>
    <name evidence="1" type="ORF">PV328_011029</name>
</gene>
<evidence type="ECO:0000313" key="1">
    <source>
        <dbReference type="EMBL" id="KAK0170469.1"/>
    </source>
</evidence>
<dbReference type="AlphaFoldDB" id="A0AA39KQX6"/>